<proteinExistence type="predicted"/>
<keyword evidence="3" id="KW-1185">Reference proteome</keyword>
<sequence length="78" mass="7749">MPPNVAAASETIEEAGCLQQQETGKTRRWLFYTKAATTAAVESTAAETNAAAGIPAGDAATGSHRLGGPASSSAAAKT</sequence>
<gene>
    <name evidence="2" type="ORF">OEZ85_003385</name>
</gene>
<organism evidence="2 3">
    <name type="scientific">Tetradesmus obliquus</name>
    <name type="common">Green alga</name>
    <name type="synonym">Acutodesmus obliquus</name>
    <dbReference type="NCBI Taxonomy" id="3088"/>
    <lineage>
        <taxon>Eukaryota</taxon>
        <taxon>Viridiplantae</taxon>
        <taxon>Chlorophyta</taxon>
        <taxon>core chlorophytes</taxon>
        <taxon>Chlorophyceae</taxon>
        <taxon>CS clade</taxon>
        <taxon>Sphaeropleales</taxon>
        <taxon>Scenedesmaceae</taxon>
        <taxon>Tetradesmus</taxon>
    </lineage>
</organism>
<evidence type="ECO:0000313" key="3">
    <source>
        <dbReference type="Proteomes" id="UP001244341"/>
    </source>
</evidence>
<dbReference type="EMBL" id="CP126217">
    <property type="protein sequence ID" value="WIA18682.1"/>
    <property type="molecule type" value="Genomic_DNA"/>
</dbReference>
<evidence type="ECO:0000256" key="1">
    <source>
        <dbReference type="SAM" id="MobiDB-lite"/>
    </source>
</evidence>
<reference evidence="2 3" key="1">
    <citation type="submission" date="2023-05" db="EMBL/GenBank/DDBJ databases">
        <title>A 100% complete, gapless, phased diploid assembly of the Scenedesmus obliquus UTEX 3031 genome.</title>
        <authorList>
            <person name="Biondi T.C."/>
            <person name="Hanschen E.R."/>
            <person name="Kwon T."/>
            <person name="Eng W."/>
            <person name="Kruse C.P.S."/>
            <person name="Koehler S.I."/>
            <person name="Kunde Y."/>
            <person name="Gleasner C.D."/>
            <person name="You Mak K.T."/>
            <person name="Polle J."/>
            <person name="Hovde B.T."/>
            <person name="Starkenburg S.R."/>
        </authorList>
    </citation>
    <scope>NUCLEOTIDE SEQUENCE [LARGE SCALE GENOMIC DNA]</scope>
    <source>
        <strain evidence="2 3">DOE0152z</strain>
    </source>
</reference>
<dbReference type="Proteomes" id="UP001244341">
    <property type="component" value="Chromosome 10b"/>
</dbReference>
<feature type="region of interest" description="Disordered" evidence="1">
    <location>
        <begin position="54"/>
        <end position="78"/>
    </location>
</feature>
<protein>
    <submittedName>
        <fullName evidence="2">Uncharacterized protein</fullName>
    </submittedName>
</protein>
<name>A0ABY8UB44_TETOB</name>
<accession>A0ABY8UB44</accession>
<evidence type="ECO:0000313" key="2">
    <source>
        <dbReference type="EMBL" id="WIA18682.1"/>
    </source>
</evidence>